<feature type="region of interest" description="Disordered" evidence="1">
    <location>
        <begin position="85"/>
        <end position="161"/>
    </location>
</feature>
<organism evidence="2 3">
    <name type="scientific">Populus trichocarpa</name>
    <name type="common">Western balsam poplar</name>
    <name type="synonym">Populus balsamifera subsp. trichocarpa</name>
    <dbReference type="NCBI Taxonomy" id="3694"/>
    <lineage>
        <taxon>Eukaryota</taxon>
        <taxon>Viridiplantae</taxon>
        <taxon>Streptophyta</taxon>
        <taxon>Embryophyta</taxon>
        <taxon>Tracheophyta</taxon>
        <taxon>Spermatophyta</taxon>
        <taxon>Magnoliopsida</taxon>
        <taxon>eudicotyledons</taxon>
        <taxon>Gunneridae</taxon>
        <taxon>Pentapetalae</taxon>
        <taxon>rosids</taxon>
        <taxon>fabids</taxon>
        <taxon>Malpighiales</taxon>
        <taxon>Salicaceae</taxon>
        <taxon>Saliceae</taxon>
        <taxon>Populus</taxon>
    </lineage>
</organism>
<gene>
    <name evidence="2" type="ORF">POPTR_012G015700</name>
</gene>
<feature type="compositionally biased region" description="Polar residues" evidence="1">
    <location>
        <begin position="370"/>
        <end position="379"/>
    </location>
</feature>
<accession>A0A2K1Y7A7</accession>
<feature type="region of interest" description="Disordered" evidence="1">
    <location>
        <begin position="446"/>
        <end position="468"/>
    </location>
</feature>
<evidence type="ECO:0000313" key="2">
    <source>
        <dbReference type="EMBL" id="PNT08916.2"/>
    </source>
</evidence>
<feature type="compositionally biased region" description="Polar residues" evidence="1">
    <location>
        <begin position="572"/>
        <end position="585"/>
    </location>
</feature>
<sequence length="663" mass="69766">MIEKEKSSEATGFNGEGNENNPVEAKHILGAGQRFEGSAKRGRPNGSGKKQKDVAPEANQSLTGDFLGNNDAGIGAVTPVALESERTTLAGAEDAVTPAGNKGGTEAVTPKRRGRPKGSKEKKRKEKKRKGNHGDVPGQNREITGETKGSIVSGLLPTRPMGLENERTTLAGAQRTYQCVIDSGNKTTGSMRLKNDGARAMLDENIGSNNELNNEKTLSIIKDPGDIMGSNEGADDVLRLMGLENGTTSPFDGGRALCRETTNSGEERNSLIKPEDKRSTVKGLRNNKQKNLNVDSMDIAGNIVRSYEGAGNKARLMDLGNKFPSEATGVSGEGKKIVKPRFGRPKGSKNKPIGDCQELPGDVVDRNKNADNITRQVTGHSGEGNEIRKPRPLGRPKSSVEKKNPAGGYQEFPGEVMNGNDGKDIVSLMGSENRVTALSAEEDQVLPGEATGHSGEANDIIRSRCGRPKGSVYKKKNLAGGNQALPGEVMHVNHGENAVRLLGLVNAVAALFEEKGKALTGEATGRSGEGIVPKHKPGNPKGAKSKNTLAGGSQGLPGETLHAKDAGERTPRPTSTVMGSENRVTALSGEEDQACPTKGDNKKKNLADGNEALPGEVMHGNECENGEAIVRSGEGIVPKHKPGNPKGSKSKKTLAGSNQGLLG</sequence>
<reference evidence="2 3" key="1">
    <citation type="journal article" date="2006" name="Science">
        <title>The genome of black cottonwood, Populus trichocarpa (Torr. &amp; Gray).</title>
        <authorList>
            <person name="Tuskan G.A."/>
            <person name="Difazio S."/>
            <person name="Jansson S."/>
            <person name="Bohlmann J."/>
            <person name="Grigoriev I."/>
            <person name="Hellsten U."/>
            <person name="Putnam N."/>
            <person name="Ralph S."/>
            <person name="Rombauts S."/>
            <person name="Salamov A."/>
            <person name="Schein J."/>
            <person name="Sterck L."/>
            <person name="Aerts A."/>
            <person name="Bhalerao R.R."/>
            <person name="Bhalerao R.P."/>
            <person name="Blaudez D."/>
            <person name="Boerjan W."/>
            <person name="Brun A."/>
            <person name="Brunner A."/>
            <person name="Busov V."/>
            <person name="Campbell M."/>
            <person name="Carlson J."/>
            <person name="Chalot M."/>
            <person name="Chapman J."/>
            <person name="Chen G.L."/>
            <person name="Cooper D."/>
            <person name="Coutinho P.M."/>
            <person name="Couturier J."/>
            <person name="Covert S."/>
            <person name="Cronk Q."/>
            <person name="Cunningham R."/>
            <person name="Davis J."/>
            <person name="Degroeve S."/>
            <person name="Dejardin A."/>
            <person name="Depamphilis C."/>
            <person name="Detter J."/>
            <person name="Dirks B."/>
            <person name="Dubchak I."/>
            <person name="Duplessis S."/>
            <person name="Ehlting J."/>
            <person name="Ellis B."/>
            <person name="Gendler K."/>
            <person name="Goodstein D."/>
            <person name="Gribskov M."/>
            <person name="Grimwood J."/>
            <person name="Groover A."/>
            <person name="Gunter L."/>
            <person name="Hamberger B."/>
            <person name="Heinze B."/>
            <person name="Helariutta Y."/>
            <person name="Henrissat B."/>
            <person name="Holligan D."/>
            <person name="Holt R."/>
            <person name="Huang W."/>
            <person name="Islam-Faridi N."/>
            <person name="Jones S."/>
            <person name="Jones-Rhoades M."/>
            <person name="Jorgensen R."/>
            <person name="Joshi C."/>
            <person name="Kangasjarvi J."/>
            <person name="Karlsson J."/>
            <person name="Kelleher C."/>
            <person name="Kirkpatrick R."/>
            <person name="Kirst M."/>
            <person name="Kohler A."/>
            <person name="Kalluri U."/>
            <person name="Larimer F."/>
            <person name="Leebens-Mack J."/>
            <person name="Leple J.C."/>
            <person name="Locascio P."/>
            <person name="Lou Y."/>
            <person name="Lucas S."/>
            <person name="Martin F."/>
            <person name="Montanini B."/>
            <person name="Napoli C."/>
            <person name="Nelson D.R."/>
            <person name="Nelson C."/>
            <person name="Nieminen K."/>
            <person name="Nilsson O."/>
            <person name="Pereda V."/>
            <person name="Peter G."/>
            <person name="Philippe R."/>
            <person name="Pilate G."/>
            <person name="Poliakov A."/>
            <person name="Razumovskaya J."/>
            <person name="Richardson P."/>
            <person name="Rinaldi C."/>
            <person name="Ritland K."/>
            <person name="Rouze P."/>
            <person name="Ryaboy D."/>
            <person name="Schmutz J."/>
            <person name="Schrader J."/>
            <person name="Segerman B."/>
            <person name="Shin H."/>
            <person name="Siddiqui A."/>
            <person name="Sterky F."/>
            <person name="Terry A."/>
            <person name="Tsai C.J."/>
            <person name="Uberbacher E."/>
            <person name="Unneberg P."/>
            <person name="Vahala J."/>
            <person name="Wall K."/>
            <person name="Wessler S."/>
            <person name="Yang G."/>
            <person name="Yin T."/>
            <person name="Douglas C."/>
            <person name="Marra M."/>
            <person name="Sandberg G."/>
            <person name="Van de Peer Y."/>
            <person name="Rokhsar D."/>
        </authorList>
    </citation>
    <scope>NUCLEOTIDE SEQUENCE [LARGE SCALE GENOMIC DNA]</scope>
    <source>
        <strain evidence="3">cv. Nisqually</strain>
    </source>
</reference>
<feature type="region of interest" description="Disordered" evidence="1">
    <location>
        <begin position="1"/>
        <end position="73"/>
    </location>
</feature>
<feature type="compositionally biased region" description="Basic residues" evidence="1">
    <location>
        <begin position="638"/>
        <end position="652"/>
    </location>
</feature>
<feature type="compositionally biased region" description="Basic residues" evidence="1">
    <location>
        <begin position="110"/>
        <end position="131"/>
    </location>
</feature>
<name>A0A2K1Y7A7_POPTR</name>
<feature type="region of interest" description="Disordered" evidence="1">
    <location>
        <begin position="327"/>
        <end position="418"/>
    </location>
</feature>
<feature type="compositionally biased region" description="Basic and acidic residues" evidence="1">
    <location>
        <begin position="561"/>
        <end position="571"/>
    </location>
</feature>
<proteinExistence type="predicted"/>
<feature type="compositionally biased region" description="Basic residues" evidence="1">
    <location>
        <begin position="337"/>
        <end position="349"/>
    </location>
</feature>
<keyword evidence="3" id="KW-1185">Reference proteome</keyword>
<evidence type="ECO:0000256" key="1">
    <source>
        <dbReference type="SAM" id="MobiDB-lite"/>
    </source>
</evidence>
<protein>
    <submittedName>
        <fullName evidence="2">Uncharacterized protein</fullName>
    </submittedName>
</protein>
<dbReference type="Proteomes" id="UP000006729">
    <property type="component" value="Chromosome 12"/>
</dbReference>
<feature type="region of interest" description="Disordered" evidence="1">
    <location>
        <begin position="521"/>
        <end position="663"/>
    </location>
</feature>
<dbReference type="EMBL" id="CM009301">
    <property type="protein sequence ID" value="PNT08916.2"/>
    <property type="molecule type" value="Genomic_DNA"/>
</dbReference>
<dbReference type="InParanoid" id="A0A2K1Y7A7"/>
<evidence type="ECO:0000313" key="3">
    <source>
        <dbReference type="Proteomes" id="UP000006729"/>
    </source>
</evidence>
<dbReference type="AlphaFoldDB" id="A0A2K1Y7A7"/>